<dbReference type="GO" id="GO:0005975">
    <property type="term" value="P:carbohydrate metabolic process"/>
    <property type="evidence" value="ECO:0007669"/>
    <property type="project" value="InterPro"/>
</dbReference>
<dbReference type="PANTHER" id="PTHR11122">
    <property type="entry name" value="APOSPORY-ASSOCIATED PROTEIN C-RELATED"/>
    <property type="match status" value="1"/>
</dbReference>
<dbReference type="KEGG" id="whj:H9Q79_05755"/>
<dbReference type="Gene3D" id="2.70.98.10">
    <property type="match status" value="1"/>
</dbReference>
<protein>
    <submittedName>
        <fullName evidence="1">Aldose 1-epimerase family protein</fullName>
    </submittedName>
</protein>
<accession>A0A7G9GG59</accession>
<evidence type="ECO:0000313" key="2">
    <source>
        <dbReference type="Proteomes" id="UP000515860"/>
    </source>
</evidence>
<dbReference type="GO" id="GO:0030246">
    <property type="term" value="F:carbohydrate binding"/>
    <property type="evidence" value="ECO:0007669"/>
    <property type="project" value="InterPro"/>
</dbReference>
<dbReference type="EMBL" id="CP060635">
    <property type="protein sequence ID" value="QNM09791.1"/>
    <property type="molecule type" value="Genomic_DNA"/>
</dbReference>
<dbReference type="InterPro" id="IPR011013">
    <property type="entry name" value="Gal_mutarotase_sf_dom"/>
</dbReference>
<dbReference type="GO" id="GO:0016853">
    <property type="term" value="F:isomerase activity"/>
    <property type="evidence" value="ECO:0007669"/>
    <property type="project" value="InterPro"/>
</dbReference>
<dbReference type="InterPro" id="IPR008183">
    <property type="entry name" value="Aldose_1/G6P_1-epimerase"/>
</dbReference>
<gene>
    <name evidence="1" type="ORF">H9Q79_05755</name>
</gene>
<dbReference type="InterPro" id="IPR037481">
    <property type="entry name" value="LacX"/>
</dbReference>
<name>A0A7G9GG59_9FIRM</name>
<dbReference type="AlphaFoldDB" id="A0A7G9GG59"/>
<proteinExistence type="predicted"/>
<dbReference type="Pfam" id="PF01263">
    <property type="entry name" value="Aldose_epim"/>
    <property type="match status" value="1"/>
</dbReference>
<dbReference type="InterPro" id="IPR014718">
    <property type="entry name" value="GH-type_carb-bd"/>
</dbReference>
<organism evidence="1 2">
    <name type="scientific">Wansuia hejianensis</name>
    <dbReference type="NCBI Taxonomy" id="2763667"/>
    <lineage>
        <taxon>Bacteria</taxon>
        <taxon>Bacillati</taxon>
        <taxon>Bacillota</taxon>
        <taxon>Clostridia</taxon>
        <taxon>Lachnospirales</taxon>
        <taxon>Lachnospiraceae</taxon>
        <taxon>Wansuia</taxon>
    </lineage>
</organism>
<dbReference type="SUPFAM" id="SSF74650">
    <property type="entry name" value="Galactose mutarotase-like"/>
    <property type="match status" value="1"/>
</dbReference>
<dbReference type="CDD" id="cd09024">
    <property type="entry name" value="Aldose_epim_lacX"/>
    <property type="match status" value="1"/>
</dbReference>
<reference evidence="1 2" key="1">
    <citation type="submission" date="2020-08" db="EMBL/GenBank/DDBJ databases">
        <authorList>
            <person name="Liu C."/>
            <person name="Sun Q."/>
        </authorList>
    </citation>
    <scope>NUCLEOTIDE SEQUENCE [LARGE SCALE GENOMIC DNA]</scope>
    <source>
        <strain evidence="1 2">NSJ-29</strain>
    </source>
</reference>
<evidence type="ECO:0000313" key="1">
    <source>
        <dbReference type="EMBL" id="QNM09791.1"/>
    </source>
</evidence>
<dbReference type="PANTHER" id="PTHR11122:SF13">
    <property type="entry name" value="GLUCOSE-6-PHOSPHATE 1-EPIMERASE"/>
    <property type="match status" value="1"/>
</dbReference>
<keyword evidence="2" id="KW-1185">Reference proteome</keyword>
<dbReference type="Proteomes" id="UP000515860">
    <property type="component" value="Chromosome"/>
</dbReference>
<sequence length="289" mass="32305">MHSLTNGKIAIGVEAHGAELRSLRDAGSGMEYMWSGDPEFWGEVSPILFPIVGSFRGGQTVYQGAVYSMSQHGFARDREFAAEKKGMDGICFTLESDEDTRSVYPFDFRLQIGYYLKERTVRVEWTVENTGQEKMYFSIGGHPGFLCPPEGRGSKTDCRLRFDCQDQLVCRNISPDALAENSFTEHVLDQGELAITDTLFYPDALVMENGQVHQISLIDGEQKPYVTVNTDAPVVGIWSPQGSEGPVVCIEPWYGRCDRVDFEGTFDQREWGQSLEAGAVFRASYTITI</sequence>
<dbReference type="RefSeq" id="WP_249329384.1">
    <property type="nucleotide sequence ID" value="NZ_CP060635.1"/>
</dbReference>